<gene>
    <name evidence="1" type="ORF">S01H1_66729</name>
</gene>
<reference evidence="1" key="1">
    <citation type="journal article" date="2014" name="Front. Microbiol.">
        <title>High frequency of phylogenetically diverse reductive dehalogenase-homologous genes in deep subseafloor sedimentary metagenomes.</title>
        <authorList>
            <person name="Kawai M."/>
            <person name="Futagami T."/>
            <person name="Toyoda A."/>
            <person name="Takaki Y."/>
            <person name="Nishi S."/>
            <person name="Hori S."/>
            <person name="Arai W."/>
            <person name="Tsubouchi T."/>
            <person name="Morono Y."/>
            <person name="Uchiyama I."/>
            <person name="Ito T."/>
            <person name="Fujiyama A."/>
            <person name="Inagaki F."/>
            <person name="Takami H."/>
        </authorList>
    </citation>
    <scope>NUCLEOTIDE SEQUENCE</scope>
    <source>
        <strain evidence="1">Expedition CK06-06</strain>
    </source>
</reference>
<evidence type="ECO:0000313" key="1">
    <source>
        <dbReference type="EMBL" id="GAG32912.1"/>
    </source>
</evidence>
<protein>
    <submittedName>
        <fullName evidence="1">Uncharacterized protein</fullName>
    </submittedName>
</protein>
<accession>X0XBW0</accession>
<dbReference type="AlphaFoldDB" id="X0XBW0"/>
<organism evidence="1">
    <name type="scientific">marine sediment metagenome</name>
    <dbReference type="NCBI Taxonomy" id="412755"/>
    <lineage>
        <taxon>unclassified sequences</taxon>
        <taxon>metagenomes</taxon>
        <taxon>ecological metagenomes</taxon>
    </lineage>
</organism>
<proteinExistence type="predicted"/>
<name>X0XBW0_9ZZZZ</name>
<sequence length="162" mass="16850">AQNVNFSQGLTSASTTGSVTMNFTNCVMGDDISGTLSTGSITLRSFNMMYSQNSVWAFETSTGSINAVIYQYVDMGVNITGSLVTSTGSIGVTYIDNQASVGASFSGSWGTGSYNRINSGGFNSTTYNPFYSIDYGDGTATSTYTLSLTTSTGNINVDGTSS</sequence>
<feature type="non-terminal residue" evidence="1">
    <location>
        <position position="1"/>
    </location>
</feature>
<dbReference type="EMBL" id="BARS01044136">
    <property type="protein sequence ID" value="GAG32912.1"/>
    <property type="molecule type" value="Genomic_DNA"/>
</dbReference>
<comment type="caution">
    <text evidence="1">The sequence shown here is derived from an EMBL/GenBank/DDBJ whole genome shotgun (WGS) entry which is preliminary data.</text>
</comment>